<dbReference type="InterPro" id="IPR011050">
    <property type="entry name" value="Pectin_lyase_fold/virulence"/>
</dbReference>
<dbReference type="InterPro" id="IPR036772">
    <property type="entry name" value="SRCR-like_dom_sf"/>
</dbReference>
<protein>
    <submittedName>
        <fullName evidence="10">SRCR domain-containing protein</fullName>
    </submittedName>
</protein>
<dbReference type="Pfam" id="PF00530">
    <property type="entry name" value="SRCR"/>
    <property type="match status" value="1"/>
</dbReference>
<comment type="caution">
    <text evidence="5">Lacks conserved residue(s) required for the propagation of feature annotation.</text>
</comment>
<feature type="domain" description="SRCR" evidence="7">
    <location>
        <begin position="1"/>
        <end position="94"/>
    </location>
</feature>
<dbReference type="SUPFAM" id="SSF56436">
    <property type="entry name" value="C-type lectin-like"/>
    <property type="match status" value="1"/>
</dbReference>
<evidence type="ECO:0000313" key="9">
    <source>
        <dbReference type="Proteomes" id="UP000272942"/>
    </source>
</evidence>
<dbReference type="Gene3D" id="3.10.250.10">
    <property type="entry name" value="SRCR-like domain"/>
    <property type="match status" value="1"/>
</dbReference>
<dbReference type="AlphaFoldDB" id="A0A183A883"/>
<evidence type="ECO:0000259" key="7">
    <source>
        <dbReference type="PROSITE" id="PS50287"/>
    </source>
</evidence>
<keyword evidence="4" id="KW-0325">Glycoprotein</keyword>
<dbReference type="OrthoDB" id="536948at2759"/>
<dbReference type="InterPro" id="IPR053243">
    <property type="entry name" value="SJ_maturation_regulator"/>
</dbReference>
<dbReference type="PROSITE" id="PS50287">
    <property type="entry name" value="SRCR_2"/>
    <property type="match status" value="1"/>
</dbReference>
<evidence type="ECO:0000256" key="5">
    <source>
        <dbReference type="PROSITE-ProRule" id="PRU00196"/>
    </source>
</evidence>
<dbReference type="PANTHER" id="PTHR47653:SF1">
    <property type="entry name" value="DELETED IN MALIGNANT BRAIN TUMORS 1 PROTEIN"/>
    <property type="match status" value="1"/>
</dbReference>
<dbReference type="Gene3D" id="2.160.20.10">
    <property type="entry name" value="Single-stranded right-handed beta-helix, Pectin lyase-like"/>
    <property type="match status" value="1"/>
</dbReference>
<accession>A0A183A883</accession>
<sequence length="860" mass="97097">MRWDLACDQQFSVEVGQVICQELGAPTMNAIVRSSHLLDYQLYGFENPLVTKHIWMESYVCQGLETSRSDCVRRWNYDFSRCSQVREYVFLRCALWPLLNGNNKNESIDRMLWSDTWGNLRIIRLDSDLGESDEQNQSVLEHVHFERAGLLHGQRVPALMSIRTNPKLSYIRIDDCLGSGISLIDASGFVDVTNSTIRGCLGRAIEVVQLNGDSTDPTTVGLEKTKNFDSHIPRLPPRQGSLLPEPRPTPEQTGNANGPSAENARLPLPFYPMEADEQHTPGFVSMCAGEKWIPVIDRVLIIYRYSWYQAHSCTKLFRSVVPGRRLAWRFLAVNLYEDPIFPNGIELYNGAQFNTTYRIAVINAASLTNRTRSVDERYTVITSPIHDLLGVRMHSSPASHMFGFIAEVITLPLSPVKPYHHRIESCDFLENQGGAVRILTVGEAGPRVKLAHLRLERNGLDVLNLTGPVGIDLRLSNTPRLSLTNCLIGHHKGDAIRIALYAGQLTRGTQGNITNNVILRNHFNQLQIRRNYIAHNNCGARDLISLVGVLVQPFAHNFVHDNRADVLLNVTNQEGLSRGSLFEYNGFYKNEATNYTRRTTVFVGTSKNTFRDNYFKNPLNDYELSVGNRSVMRRLPIQPGTRCPQPDDTCPHGWTLRLDFDACFCYRPDPVDAQRNWWGDTYTNVQLQQQHQQQAISKNRRSAQDLAAEQLSNRLIQSFARSRIFDWEDDAYLMSVDYAQAYADNSSVLGPGMHCPPTWSFLNYNCFFYFGAPMTYREAHDFCLNEVGGVLAKLSLPSRRKRSDPCIELRRDGLWTRAVSHSIRSGGSFHPSSQLPSVGSETICASTQAPMAGLPTSDLS</sequence>
<dbReference type="InterPro" id="IPR016187">
    <property type="entry name" value="CTDL_fold"/>
</dbReference>
<dbReference type="WBParaSite" id="ECPE_0000317101-mRNA-1">
    <property type="protein sequence ID" value="ECPE_0000317101-mRNA-1"/>
    <property type="gene ID" value="ECPE_0000317101"/>
</dbReference>
<keyword evidence="9" id="KW-1185">Reference proteome</keyword>
<evidence type="ECO:0000256" key="1">
    <source>
        <dbReference type="ARBA" id="ARBA00022729"/>
    </source>
</evidence>
<organism evidence="10">
    <name type="scientific">Echinostoma caproni</name>
    <dbReference type="NCBI Taxonomy" id="27848"/>
    <lineage>
        <taxon>Eukaryota</taxon>
        <taxon>Metazoa</taxon>
        <taxon>Spiralia</taxon>
        <taxon>Lophotrochozoa</taxon>
        <taxon>Platyhelminthes</taxon>
        <taxon>Trematoda</taxon>
        <taxon>Digenea</taxon>
        <taxon>Plagiorchiida</taxon>
        <taxon>Echinostomata</taxon>
        <taxon>Echinostomatoidea</taxon>
        <taxon>Echinostomatidae</taxon>
        <taxon>Echinostoma</taxon>
    </lineage>
</organism>
<proteinExistence type="predicted"/>
<feature type="disulfide bond" evidence="5">
    <location>
        <begin position="61"/>
        <end position="71"/>
    </location>
</feature>
<dbReference type="Proteomes" id="UP000272942">
    <property type="component" value="Unassembled WGS sequence"/>
</dbReference>
<keyword evidence="3 5" id="KW-1015">Disulfide bond</keyword>
<evidence type="ECO:0000256" key="3">
    <source>
        <dbReference type="ARBA" id="ARBA00023157"/>
    </source>
</evidence>
<dbReference type="SUPFAM" id="SSF51126">
    <property type="entry name" value="Pectin lyase-like"/>
    <property type="match status" value="1"/>
</dbReference>
<evidence type="ECO:0000256" key="4">
    <source>
        <dbReference type="ARBA" id="ARBA00023180"/>
    </source>
</evidence>
<gene>
    <name evidence="8" type="ORF">ECPE_LOCUS3168</name>
</gene>
<evidence type="ECO:0000256" key="2">
    <source>
        <dbReference type="ARBA" id="ARBA00022737"/>
    </source>
</evidence>
<dbReference type="InterPro" id="IPR001190">
    <property type="entry name" value="SRCR"/>
</dbReference>
<evidence type="ECO:0000256" key="6">
    <source>
        <dbReference type="SAM" id="MobiDB-lite"/>
    </source>
</evidence>
<dbReference type="GO" id="GO:0045217">
    <property type="term" value="P:cell-cell junction maintenance"/>
    <property type="evidence" value="ECO:0007669"/>
    <property type="project" value="TreeGrafter"/>
</dbReference>
<keyword evidence="1" id="KW-0732">Signal</keyword>
<evidence type="ECO:0000313" key="10">
    <source>
        <dbReference type="WBParaSite" id="ECPE_0000317101-mRNA-1"/>
    </source>
</evidence>
<feature type="region of interest" description="Disordered" evidence="6">
    <location>
        <begin position="216"/>
        <end position="261"/>
    </location>
</feature>
<dbReference type="SUPFAM" id="SSF56487">
    <property type="entry name" value="SRCR-like"/>
    <property type="match status" value="1"/>
</dbReference>
<dbReference type="InterPro" id="IPR012334">
    <property type="entry name" value="Pectin_lyas_fold"/>
</dbReference>
<reference evidence="10" key="1">
    <citation type="submission" date="2016-06" db="UniProtKB">
        <authorList>
            <consortium name="WormBaseParasite"/>
        </authorList>
    </citation>
    <scope>IDENTIFICATION</scope>
</reference>
<dbReference type="EMBL" id="UZAN01040147">
    <property type="protein sequence ID" value="VDP68612.1"/>
    <property type="molecule type" value="Genomic_DNA"/>
</dbReference>
<keyword evidence="2" id="KW-0677">Repeat</keyword>
<reference evidence="8 9" key="2">
    <citation type="submission" date="2018-11" db="EMBL/GenBank/DDBJ databases">
        <authorList>
            <consortium name="Pathogen Informatics"/>
        </authorList>
    </citation>
    <scope>NUCLEOTIDE SEQUENCE [LARGE SCALE GENOMIC DNA]</scope>
    <source>
        <strain evidence="8 9">Egypt</strain>
    </source>
</reference>
<evidence type="ECO:0000313" key="8">
    <source>
        <dbReference type="EMBL" id="VDP68612.1"/>
    </source>
</evidence>
<feature type="compositionally biased region" description="Polar residues" evidence="6">
    <location>
        <begin position="250"/>
        <end position="260"/>
    </location>
</feature>
<name>A0A183A883_9TREM</name>
<feature type="compositionally biased region" description="Basic and acidic residues" evidence="6">
    <location>
        <begin position="223"/>
        <end position="232"/>
    </location>
</feature>
<dbReference type="PANTHER" id="PTHR47653">
    <property type="entry name" value="PROTEIN BARK BEETLE"/>
    <property type="match status" value="1"/>
</dbReference>
<dbReference type="GO" id="GO:0016020">
    <property type="term" value="C:membrane"/>
    <property type="evidence" value="ECO:0007669"/>
    <property type="project" value="InterPro"/>
</dbReference>